<evidence type="ECO:0000256" key="1">
    <source>
        <dbReference type="ARBA" id="ARBA00023125"/>
    </source>
</evidence>
<dbReference type="InterPro" id="IPR001647">
    <property type="entry name" value="HTH_TetR"/>
</dbReference>
<dbReference type="Gene3D" id="1.10.357.10">
    <property type="entry name" value="Tetracycline Repressor, domain 2"/>
    <property type="match status" value="1"/>
</dbReference>
<evidence type="ECO:0000313" key="6">
    <source>
        <dbReference type="Proteomes" id="UP000196649"/>
    </source>
</evidence>
<dbReference type="SUPFAM" id="SSF46689">
    <property type="entry name" value="Homeodomain-like"/>
    <property type="match status" value="1"/>
</dbReference>
<feature type="DNA-binding region" description="H-T-H motif" evidence="2">
    <location>
        <begin position="38"/>
        <end position="57"/>
    </location>
</feature>
<dbReference type="AlphaFoldDB" id="A0A210PD63"/>
<dbReference type="GO" id="GO:0003677">
    <property type="term" value="F:DNA binding"/>
    <property type="evidence" value="ECO:0007669"/>
    <property type="project" value="UniProtKB-UniRule"/>
</dbReference>
<accession>A0A210PD63</accession>
<comment type="caution">
    <text evidence="5">The sequence shown here is derived from an EMBL/GenBank/DDBJ whole genome shotgun (WGS) entry which is preliminary data.</text>
</comment>
<dbReference type="InterPro" id="IPR050624">
    <property type="entry name" value="HTH-type_Tx_Regulator"/>
</dbReference>
<keyword evidence="1 2" id="KW-0238">DNA-binding</keyword>
<dbReference type="PANTHER" id="PTHR43479">
    <property type="entry name" value="ACREF/ENVCD OPERON REPRESSOR-RELATED"/>
    <property type="match status" value="1"/>
</dbReference>
<evidence type="ECO:0000313" key="5">
    <source>
        <dbReference type="EMBL" id="OWF34429.1"/>
    </source>
</evidence>
<evidence type="ECO:0000256" key="2">
    <source>
        <dbReference type="PROSITE-ProRule" id="PRU00335"/>
    </source>
</evidence>
<feature type="domain" description="HTH tetR-type" evidence="4">
    <location>
        <begin position="15"/>
        <end position="75"/>
    </location>
</feature>
<proteinExistence type="predicted"/>
<feature type="transmembrane region" description="Helical" evidence="3">
    <location>
        <begin position="87"/>
        <end position="107"/>
    </location>
</feature>
<dbReference type="InterPro" id="IPR009057">
    <property type="entry name" value="Homeodomain-like_sf"/>
</dbReference>
<dbReference type="EMBL" id="MXAL01000001">
    <property type="protein sequence ID" value="OWF34429.1"/>
    <property type="molecule type" value="Genomic_DNA"/>
</dbReference>
<dbReference type="Proteomes" id="UP000196649">
    <property type="component" value="Unassembled WGS sequence"/>
</dbReference>
<keyword evidence="3" id="KW-0812">Transmembrane</keyword>
<dbReference type="PROSITE" id="PS50977">
    <property type="entry name" value="HTH_TETR_2"/>
    <property type="match status" value="1"/>
</dbReference>
<reference evidence="5 6" key="1">
    <citation type="submission" date="2017-03" db="EMBL/GenBank/DDBJ databases">
        <title>Genome sequence of Lactobacillus kimchii KACC 12383.</title>
        <authorList>
            <person name="Chun J."/>
        </authorList>
    </citation>
    <scope>NUCLEOTIDE SEQUENCE [LARGE SCALE GENOMIC DNA]</scope>
    <source>
        <strain evidence="5 6">KACC 12383</strain>
    </source>
</reference>
<sequence>MIRDTNGKNVTRMQLQTKIWIKDALMQLLKEYSFDEITVKQIVLTAKISRPTFYRNYSSKREVLDDTISDIMLDYKEKFNQRNINDLYGLLVYCFHILTVIMTTSALW</sequence>
<protein>
    <recommendedName>
        <fullName evidence="4">HTH tetR-type domain-containing protein</fullName>
    </recommendedName>
</protein>
<evidence type="ECO:0000256" key="3">
    <source>
        <dbReference type="SAM" id="Phobius"/>
    </source>
</evidence>
<dbReference type="PANTHER" id="PTHR43479:SF7">
    <property type="entry name" value="TETR-FAMILY TRANSCRIPTIONAL REGULATOR"/>
    <property type="match status" value="1"/>
</dbReference>
<evidence type="ECO:0000259" key="4">
    <source>
        <dbReference type="PROSITE" id="PS50977"/>
    </source>
</evidence>
<gene>
    <name evidence="5" type="ORF">LKACC12383_00342</name>
</gene>
<dbReference type="RefSeq" id="WP_054643693.1">
    <property type="nucleotide sequence ID" value="NZ_LNUB01000004.1"/>
</dbReference>
<organism evidence="5 6">
    <name type="scientific">Companilactobacillus kimchii</name>
    <dbReference type="NCBI Taxonomy" id="2801452"/>
    <lineage>
        <taxon>Bacteria</taxon>
        <taxon>Bacillati</taxon>
        <taxon>Bacillota</taxon>
        <taxon>Bacilli</taxon>
        <taxon>Lactobacillales</taxon>
        <taxon>Lactobacillaceae</taxon>
        <taxon>Companilactobacillus</taxon>
    </lineage>
</organism>
<dbReference type="Pfam" id="PF00440">
    <property type="entry name" value="TetR_N"/>
    <property type="match status" value="1"/>
</dbReference>
<keyword evidence="3" id="KW-0472">Membrane</keyword>
<name>A0A210PD63_9LACO</name>
<keyword evidence="3" id="KW-1133">Transmembrane helix</keyword>